<dbReference type="RefSeq" id="WP_326763003.1">
    <property type="nucleotide sequence ID" value="NZ_CP109135.1"/>
</dbReference>
<accession>A0ABZ1HUF5</accession>
<dbReference type="PANTHER" id="PTHR44846:SF17">
    <property type="entry name" value="GNTR-FAMILY TRANSCRIPTIONAL REGULATOR"/>
    <property type="match status" value="1"/>
</dbReference>
<dbReference type="InterPro" id="IPR011663">
    <property type="entry name" value="UTRA"/>
</dbReference>
<dbReference type="PRINTS" id="PR00035">
    <property type="entry name" value="HTHGNTR"/>
</dbReference>
<protein>
    <submittedName>
        <fullName evidence="5">GntR family transcriptional regulator</fullName>
    </submittedName>
</protein>
<keyword evidence="6" id="KW-1185">Reference proteome</keyword>
<dbReference type="InterPro" id="IPR000524">
    <property type="entry name" value="Tscrpt_reg_HTH_GntR"/>
</dbReference>
<evidence type="ECO:0000313" key="6">
    <source>
        <dbReference type="Proteomes" id="UP001340816"/>
    </source>
</evidence>
<dbReference type="Proteomes" id="UP001340816">
    <property type="component" value="Chromosome"/>
</dbReference>
<dbReference type="EMBL" id="CP109135">
    <property type="protein sequence ID" value="WSD21669.1"/>
    <property type="molecule type" value="Genomic_DNA"/>
</dbReference>
<dbReference type="InterPro" id="IPR028978">
    <property type="entry name" value="Chorismate_lyase_/UTRA_dom_sf"/>
</dbReference>
<name>A0ABZ1HUF5_STRPH</name>
<dbReference type="SUPFAM" id="SSF64288">
    <property type="entry name" value="Chorismate lyase-like"/>
    <property type="match status" value="1"/>
</dbReference>
<keyword evidence="1" id="KW-0805">Transcription regulation</keyword>
<dbReference type="CDD" id="cd07377">
    <property type="entry name" value="WHTH_GntR"/>
    <property type="match status" value="1"/>
</dbReference>
<dbReference type="Gene3D" id="1.10.10.10">
    <property type="entry name" value="Winged helix-like DNA-binding domain superfamily/Winged helix DNA-binding domain"/>
    <property type="match status" value="1"/>
</dbReference>
<dbReference type="SMART" id="SM00866">
    <property type="entry name" value="UTRA"/>
    <property type="match status" value="1"/>
</dbReference>
<reference evidence="5 6" key="1">
    <citation type="submission" date="2022-10" db="EMBL/GenBank/DDBJ databases">
        <title>The complete genomes of actinobacterial strains from the NBC collection.</title>
        <authorList>
            <person name="Joergensen T.S."/>
            <person name="Alvarez Arevalo M."/>
            <person name="Sterndorff E.B."/>
            <person name="Faurdal D."/>
            <person name="Vuksanovic O."/>
            <person name="Mourched A.-S."/>
            <person name="Charusanti P."/>
            <person name="Shaw S."/>
            <person name="Blin K."/>
            <person name="Weber T."/>
        </authorList>
    </citation>
    <scope>NUCLEOTIDE SEQUENCE [LARGE SCALE GENOMIC DNA]</scope>
    <source>
        <strain evidence="5 6">NBC 01752</strain>
    </source>
</reference>
<dbReference type="InterPro" id="IPR050679">
    <property type="entry name" value="Bact_HTH_transcr_reg"/>
</dbReference>
<dbReference type="InterPro" id="IPR036388">
    <property type="entry name" value="WH-like_DNA-bd_sf"/>
</dbReference>
<dbReference type="InterPro" id="IPR036390">
    <property type="entry name" value="WH_DNA-bd_sf"/>
</dbReference>
<dbReference type="SUPFAM" id="SSF46785">
    <property type="entry name" value="Winged helix' DNA-binding domain"/>
    <property type="match status" value="1"/>
</dbReference>
<dbReference type="Pfam" id="PF07702">
    <property type="entry name" value="UTRA"/>
    <property type="match status" value="1"/>
</dbReference>
<evidence type="ECO:0000313" key="5">
    <source>
        <dbReference type="EMBL" id="WSD21669.1"/>
    </source>
</evidence>
<dbReference type="Gene3D" id="3.40.1410.10">
    <property type="entry name" value="Chorismate lyase-like"/>
    <property type="match status" value="1"/>
</dbReference>
<dbReference type="PROSITE" id="PS50949">
    <property type="entry name" value="HTH_GNTR"/>
    <property type="match status" value="1"/>
</dbReference>
<evidence type="ECO:0000256" key="2">
    <source>
        <dbReference type="ARBA" id="ARBA00023125"/>
    </source>
</evidence>
<dbReference type="PANTHER" id="PTHR44846">
    <property type="entry name" value="MANNOSYL-D-GLYCERATE TRANSPORT/METABOLISM SYSTEM REPRESSOR MNGR-RELATED"/>
    <property type="match status" value="1"/>
</dbReference>
<evidence type="ECO:0000259" key="4">
    <source>
        <dbReference type="PROSITE" id="PS50949"/>
    </source>
</evidence>
<evidence type="ECO:0000256" key="3">
    <source>
        <dbReference type="ARBA" id="ARBA00023163"/>
    </source>
</evidence>
<sequence>MPSRRHGIADDLRNQIATGRIKAGERLPSEAQLAAQYVVSTPTLRSALAVLQREGIVEKIHGKGNFVRHPLRKITYVGGRGTLDTRTTAEAPLRVTVRTAKIRARGHLTALLKVPTNSPLTEFLCLSHQGESPHSLARIYVPRDLVPAAVFGELATCEEAAARFSVVHPPSAKVRETVSVRLPTPDEASALRISSALAVLAITRVTADVTERVVEAALLVFPEDRADAVFTTHHVIDESGTPG</sequence>
<dbReference type="Pfam" id="PF00392">
    <property type="entry name" value="GntR"/>
    <property type="match status" value="1"/>
</dbReference>
<evidence type="ECO:0000256" key="1">
    <source>
        <dbReference type="ARBA" id="ARBA00023015"/>
    </source>
</evidence>
<organism evidence="5 6">
    <name type="scientific">Streptomyces phaeochromogenes</name>
    <dbReference type="NCBI Taxonomy" id="1923"/>
    <lineage>
        <taxon>Bacteria</taxon>
        <taxon>Bacillati</taxon>
        <taxon>Actinomycetota</taxon>
        <taxon>Actinomycetes</taxon>
        <taxon>Kitasatosporales</taxon>
        <taxon>Streptomycetaceae</taxon>
        <taxon>Streptomyces</taxon>
        <taxon>Streptomyces phaeochromogenes group</taxon>
    </lineage>
</organism>
<dbReference type="SMART" id="SM00345">
    <property type="entry name" value="HTH_GNTR"/>
    <property type="match status" value="1"/>
</dbReference>
<keyword evidence="2" id="KW-0238">DNA-binding</keyword>
<proteinExistence type="predicted"/>
<keyword evidence="3" id="KW-0804">Transcription</keyword>
<gene>
    <name evidence="5" type="ORF">OHB35_25540</name>
</gene>
<feature type="domain" description="HTH gntR-type" evidence="4">
    <location>
        <begin position="2"/>
        <end position="70"/>
    </location>
</feature>